<evidence type="ECO:0000256" key="12">
    <source>
        <dbReference type="SAM" id="MobiDB-lite"/>
    </source>
</evidence>
<evidence type="ECO:0000256" key="9">
    <source>
        <dbReference type="ARBA" id="ARBA00022989"/>
    </source>
</evidence>
<dbReference type="RefSeq" id="WP_211468291.1">
    <property type="nucleotide sequence ID" value="NZ_JAGSXH010000040.1"/>
</dbReference>
<name>A0A8J7WKL6_9ACTN</name>
<accession>A0A8J7WKL6</accession>
<keyword evidence="5" id="KW-0597">Phosphoprotein</keyword>
<comment type="subcellular location">
    <subcellularLocation>
        <location evidence="3">Cell membrane</location>
    </subcellularLocation>
    <subcellularLocation>
        <location evidence="2">Membrane</location>
        <topology evidence="2">Multi-pass membrane protein</topology>
    </subcellularLocation>
</comment>
<evidence type="ECO:0000313" key="16">
    <source>
        <dbReference type="EMBL" id="MBS2964033.1"/>
    </source>
</evidence>
<evidence type="ECO:0000256" key="10">
    <source>
        <dbReference type="ARBA" id="ARBA00023012"/>
    </source>
</evidence>
<feature type="region of interest" description="Disordered" evidence="12">
    <location>
        <begin position="1"/>
        <end position="40"/>
    </location>
</feature>
<gene>
    <name evidence="16" type="ORF">KGA66_13330</name>
</gene>
<evidence type="ECO:0000256" key="4">
    <source>
        <dbReference type="ARBA" id="ARBA00012438"/>
    </source>
</evidence>
<evidence type="ECO:0000256" key="13">
    <source>
        <dbReference type="SAM" id="Phobius"/>
    </source>
</evidence>
<dbReference type="SUPFAM" id="SSF55874">
    <property type="entry name" value="ATPase domain of HSP90 chaperone/DNA topoisomerase II/histidine kinase"/>
    <property type="match status" value="1"/>
</dbReference>
<dbReference type="InterPro" id="IPR003661">
    <property type="entry name" value="HisK_dim/P_dom"/>
</dbReference>
<dbReference type="GO" id="GO:0005886">
    <property type="term" value="C:plasma membrane"/>
    <property type="evidence" value="ECO:0007669"/>
    <property type="project" value="UniProtKB-SubCell"/>
</dbReference>
<dbReference type="Pfam" id="PF02518">
    <property type="entry name" value="HATPase_c"/>
    <property type="match status" value="1"/>
</dbReference>
<dbReference type="InterPro" id="IPR050428">
    <property type="entry name" value="TCS_sensor_his_kinase"/>
</dbReference>
<evidence type="ECO:0000256" key="1">
    <source>
        <dbReference type="ARBA" id="ARBA00000085"/>
    </source>
</evidence>
<dbReference type="PANTHER" id="PTHR45436">
    <property type="entry name" value="SENSOR HISTIDINE KINASE YKOH"/>
    <property type="match status" value="1"/>
</dbReference>
<keyword evidence="11 13" id="KW-0472">Membrane</keyword>
<feature type="domain" description="Histidine kinase" evidence="14">
    <location>
        <begin position="240"/>
        <end position="457"/>
    </location>
</feature>
<dbReference type="Gene3D" id="6.10.340.10">
    <property type="match status" value="1"/>
</dbReference>
<proteinExistence type="predicted"/>
<keyword evidence="7 13" id="KW-0812">Transmembrane</keyword>
<feature type="compositionally biased region" description="Polar residues" evidence="12">
    <location>
        <begin position="1"/>
        <end position="13"/>
    </location>
</feature>
<comment type="caution">
    <text evidence="16">The sequence shown here is derived from an EMBL/GenBank/DDBJ whole genome shotgun (WGS) entry which is preliminary data.</text>
</comment>
<protein>
    <recommendedName>
        <fullName evidence="4">histidine kinase</fullName>
        <ecNumber evidence="4">2.7.13.3</ecNumber>
    </recommendedName>
</protein>
<keyword evidence="10" id="KW-0902">Two-component regulatory system</keyword>
<keyword evidence="8 16" id="KW-0418">Kinase</keyword>
<dbReference type="SMART" id="SM00387">
    <property type="entry name" value="HATPase_c"/>
    <property type="match status" value="1"/>
</dbReference>
<evidence type="ECO:0000256" key="3">
    <source>
        <dbReference type="ARBA" id="ARBA00004236"/>
    </source>
</evidence>
<dbReference type="PROSITE" id="PS50109">
    <property type="entry name" value="HIS_KIN"/>
    <property type="match status" value="1"/>
</dbReference>
<dbReference type="AlphaFoldDB" id="A0A8J7WKL6"/>
<evidence type="ECO:0000256" key="7">
    <source>
        <dbReference type="ARBA" id="ARBA00022692"/>
    </source>
</evidence>
<dbReference type="Gene3D" id="1.10.287.130">
    <property type="match status" value="1"/>
</dbReference>
<dbReference type="CDD" id="cd06225">
    <property type="entry name" value="HAMP"/>
    <property type="match status" value="1"/>
</dbReference>
<dbReference type="InterPro" id="IPR005467">
    <property type="entry name" value="His_kinase_dom"/>
</dbReference>
<evidence type="ECO:0000256" key="2">
    <source>
        <dbReference type="ARBA" id="ARBA00004141"/>
    </source>
</evidence>
<feature type="transmembrane region" description="Helical" evidence="13">
    <location>
        <begin position="82"/>
        <end position="106"/>
    </location>
</feature>
<dbReference type="Proteomes" id="UP000677913">
    <property type="component" value="Unassembled WGS sequence"/>
</dbReference>
<feature type="domain" description="HAMP" evidence="15">
    <location>
        <begin position="176"/>
        <end position="232"/>
    </location>
</feature>
<dbReference type="SMART" id="SM00304">
    <property type="entry name" value="HAMP"/>
    <property type="match status" value="1"/>
</dbReference>
<reference evidence="16" key="1">
    <citation type="submission" date="2021-04" db="EMBL/GenBank/DDBJ databases">
        <title>Genome based classification of Actinospica acidithermotolerans sp. nov., an actinobacterium isolated from an Indonesian hot spring.</title>
        <authorList>
            <person name="Kusuma A.B."/>
            <person name="Putra K.E."/>
            <person name="Nafisah S."/>
            <person name="Loh J."/>
            <person name="Nouioui I."/>
            <person name="Goodfellow M."/>
        </authorList>
    </citation>
    <scope>NUCLEOTIDE SEQUENCE</scope>
    <source>
        <strain evidence="16">DSM 45618</strain>
    </source>
</reference>
<dbReference type="EC" id="2.7.13.3" evidence="4"/>
<dbReference type="GO" id="GO:0000155">
    <property type="term" value="F:phosphorelay sensor kinase activity"/>
    <property type="evidence" value="ECO:0007669"/>
    <property type="project" value="InterPro"/>
</dbReference>
<dbReference type="InterPro" id="IPR003594">
    <property type="entry name" value="HATPase_dom"/>
</dbReference>
<keyword evidence="9 13" id="KW-1133">Transmembrane helix</keyword>
<dbReference type="SMART" id="SM00388">
    <property type="entry name" value="HisKA"/>
    <property type="match status" value="1"/>
</dbReference>
<evidence type="ECO:0000259" key="15">
    <source>
        <dbReference type="PROSITE" id="PS50885"/>
    </source>
</evidence>
<keyword evidence="17" id="KW-1185">Reference proteome</keyword>
<dbReference type="SUPFAM" id="SSF47384">
    <property type="entry name" value="Homodimeric domain of signal transducing histidine kinase"/>
    <property type="match status" value="1"/>
</dbReference>
<organism evidence="16 17">
    <name type="scientific">Actinocrinis puniceicyclus</name>
    <dbReference type="NCBI Taxonomy" id="977794"/>
    <lineage>
        <taxon>Bacteria</taxon>
        <taxon>Bacillati</taxon>
        <taxon>Actinomycetota</taxon>
        <taxon>Actinomycetes</taxon>
        <taxon>Catenulisporales</taxon>
        <taxon>Actinospicaceae</taxon>
        <taxon>Actinocrinis</taxon>
    </lineage>
</organism>
<evidence type="ECO:0000256" key="11">
    <source>
        <dbReference type="ARBA" id="ARBA00023136"/>
    </source>
</evidence>
<dbReference type="InterPro" id="IPR003660">
    <property type="entry name" value="HAMP_dom"/>
</dbReference>
<evidence type="ECO:0000256" key="6">
    <source>
        <dbReference type="ARBA" id="ARBA00022679"/>
    </source>
</evidence>
<sequence>MTGDPNSNTQNVNLRRGDAPDGSGPGATNPAGVRPPDPLAQTVVPLTASGHYTTATEATPPFGRRAGRAAAPRGLTVRAKLALIYGALFVGAGIVLITLIYLLVLWRLNHPRANLPSWCTLTAADRAAGIRLTGAQSALCNRLERSDTLRGILVSSLLGLAVTSVAAFGVGYWVAGRVLRPLSRVTAAARRIAHRPDAAARTRISLDGPSDELRELADTFDEMLDRLDLAFQSQRRFTGNVSHELRTPLAINRTLLEVALADPDVPKPTEQLAKALLTTNERSERMIEGLLALARADNALVNPSPVDLAAVARRAAAQCEAEAAERAVTVRTDLGPAASFGDAALLERVATNLIQNGLRYNMPGGWVDVVTYDQRTHGLLVVANSGPVVPEAAAESLFEPFRRLKRGAGGSPDPADRGAGLGLSIVRAIVSAHRGRIAVQPRSEGGLIVRVWIPAVDYDR</sequence>
<evidence type="ECO:0000259" key="14">
    <source>
        <dbReference type="PROSITE" id="PS50109"/>
    </source>
</evidence>
<dbReference type="InterPro" id="IPR036890">
    <property type="entry name" value="HATPase_C_sf"/>
</dbReference>
<dbReference type="InterPro" id="IPR036097">
    <property type="entry name" value="HisK_dim/P_sf"/>
</dbReference>
<evidence type="ECO:0000313" key="17">
    <source>
        <dbReference type="Proteomes" id="UP000677913"/>
    </source>
</evidence>
<evidence type="ECO:0000256" key="5">
    <source>
        <dbReference type="ARBA" id="ARBA00022553"/>
    </source>
</evidence>
<dbReference type="CDD" id="cd00082">
    <property type="entry name" value="HisKA"/>
    <property type="match status" value="1"/>
</dbReference>
<dbReference type="Gene3D" id="3.30.565.10">
    <property type="entry name" value="Histidine kinase-like ATPase, C-terminal domain"/>
    <property type="match status" value="1"/>
</dbReference>
<dbReference type="PANTHER" id="PTHR45436:SF15">
    <property type="entry name" value="SENSOR HISTIDINE KINASE CUSS"/>
    <property type="match status" value="1"/>
</dbReference>
<dbReference type="PROSITE" id="PS50885">
    <property type="entry name" value="HAMP"/>
    <property type="match status" value="1"/>
</dbReference>
<dbReference type="EMBL" id="JAGSXH010000040">
    <property type="protein sequence ID" value="MBS2964033.1"/>
    <property type="molecule type" value="Genomic_DNA"/>
</dbReference>
<dbReference type="Pfam" id="PF00672">
    <property type="entry name" value="HAMP"/>
    <property type="match status" value="1"/>
</dbReference>
<comment type="catalytic activity">
    <reaction evidence="1">
        <text>ATP + protein L-histidine = ADP + protein N-phospho-L-histidine.</text>
        <dbReference type="EC" id="2.7.13.3"/>
    </reaction>
</comment>
<dbReference type="Pfam" id="PF00512">
    <property type="entry name" value="HisKA"/>
    <property type="match status" value="1"/>
</dbReference>
<feature type="transmembrane region" description="Helical" evidence="13">
    <location>
        <begin position="152"/>
        <end position="175"/>
    </location>
</feature>
<evidence type="ECO:0000256" key="8">
    <source>
        <dbReference type="ARBA" id="ARBA00022777"/>
    </source>
</evidence>
<keyword evidence="6" id="KW-0808">Transferase</keyword>